<keyword evidence="7 9" id="KW-0811">Translocation</keyword>
<dbReference type="GO" id="GO:0015450">
    <property type="term" value="F:protein-transporting ATPase activity"/>
    <property type="evidence" value="ECO:0007669"/>
    <property type="project" value="InterPro"/>
</dbReference>
<dbReference type="NCBIfam" id="TIGR00966">
    <property type="entry name" value="transloc_SecF"/>
    <property type="match status" value="1"/>
</dbReference>
<reference evidence="11" key="2">
    <citation type="journal article" date="2021" name="Sci. Rep.">
        <title>The distribution of antibiotic resistance genes in chicken gut microbiota commensals.</title>
        <authorList>
            <person name="Juricova H."/>
            <person name="Matiasovicova J."/>
            <person name="Kubasova T."/>
            <person name="Cejkova D."/>
            <person name="Rychlik I."/>
        </authorList>
    </citation>
    <scope>NUCLEOTIDE SEQUENCE</scope>
    <source>
        <strain evidence="11">An559</strain>
    </source>
</reference>
<dbReference type="InterPro" id="IPR048634">
    <property type="entry name" value="SecD_SecF_C"/>
</dbReference>
<feature type="transmembrane region" description="Helical" evidence="9">
    <location>
        <begin position="244"/>
        <end position="263"/>
    </location>
</feature>
<feature type="transmembrane region" description="Helical" evidence="9">
    <location>
        <begin position="192"/>
        <end position="213"/>
    </location>
</feature>
<feature type="transmembrane region" description="Helical" evidence="9">
    <location>
        <begin position="269"/>
        <end position="298"/>
    </location>
</feature>
<dbReference type="HAMAP" id="MF_01464_B">
    <property type="entry name" value="SecF_B"/>
    <property type="match status" value="1"/>
</dbReference>
<comment type="similarity">
    <text evidence="9">Belongs to the SecD/SecF family. SecF subfamily.</text>
</comment>
<dbReference type="InterPro" id="IPR022813">
    <property type="entry name" value="SecD/SecF_arch_bac"/>
</dbReference>
<evidence type="ECO:0000313" key="11">
    <source>
        <dbReference type="EMBL" id="MBM6920482.1"/>
    </source>
</evidence>
<dbReference type="Gene3D" id="1.20.1640.10">
    <property type="entry name" value="Multidrug efflux transporter AcrB transmembrane domain"/>
    <property type="match status" value="1"/>
</dbReference>
<dbReference type="GO" id="GO:0043952">
    <property type="term" value="P:protein transport by the Sec complex"/>
    <property type="evidence" value="ECO:0007669"/>
    <property type="project" value="UniProtKB-UniRule"/>
</dbReference>
<feature type="domain" description="Protein export membrane protein SecD/SecF C-terminal" evidence="10">
    <location>
        <begin position="110"/>
        <end position="299"/>
    </location>
</feature>
<evidence type="ECO:0000256" key="9">
    <source>
        <dbReference type="HAMAP-Rule" id="MF_01464"/>
    </source>
</evidence>
<dbReference type="GO" id="GO:0065002">
    <property type="term" value="P:intracellular protein transmembrane transport"/>
    <property type="evidence" value="ECO:0007669"/>
    <property type="project" value="UniProtKB-UniRule"/>
</dbReference>
<comment type="subcellular location">
    <subcellularLocation>
        <location evidence="1 9">Cell membrane</location>
        <topology evidence="1 9">Multi-pass membrane protein</topology>
    </subcellularLocation>
</comment>
<keyword evidence="6 9" id="KW-1133">Transmembrane helix</keyword>
<dbReference type="GO" id="GO:0005886">
    <property type="term" value="C:plasma membrane"/>
    <property type="evidence" value="ECO:0007669"/>
    <property type="project" value="UniProtKB-SubCell"/>
</dbReference>
<dbReference type="GO" id="GO:0006605">
    <property type="term" value="P:protein targeting"/>
    <property type="evidence" value="ECO:0007669"/>
    <property type="project" value="UniProtKB-UniRule"/>
</dbReference>
<dbReference type="PROSITE" id="PS51257">
    <property type="entry name" value="PROKAR_LIPOPROTEIN"/>
    <property type="match status" value="1"/>
</dbReference>
<sequence length="316" mass="34505">MNLKSFDFLGIKKYTLTASAILMGLIIACALIFGVLLNVQFSGGTIVTYTYTGTIDEAAVKEAAETALQKSVSVNTKKGVNNLDSFEIVLNEKEGISADAQGKLTDEITKTFADNDVKLLSNSTVDPIIGMEFFAKSLVAIALAAVLIVIYVAFRFKRISGWSSGVMALMALLHDAIVVFGVFVIFRIPLDFNFVAVILTILGYSINDTIIIYDRMRENQRLYSDLSRTVLVNRSIGETLSRTINTTLTTIAAIAVICVVAVVCHVESILSFAFPLLIGMISGTYSTIFVACPLWTIWQDHKAKRSPKKAFAKSAR</sequence>
<gene>
    <name evidence="9 11" type="primary">secF</name>
    <name evidence="11" type="ORF">H6A12_04845</name>
</gene>
<keyword evidence="3 9" id="KW-1003">Cell membrane</keyword>
<dbReference type="PANTHER" id="PTHR30081">
    <property type="entry name" value="PROTEIN-EXPORT MEMBRANE PROTEIN SEC"/>
    <property type="match status" value="1"/>
</dbReference>
<keyword evidence="5 9" id="KW-0653">Protein transport</keyword>
<evidence type="ECO:0000256" key="8">
    <source>
        <dbReference type="ARBA" id="ARBA00023136"/>
    </source>
</evidence>
<organism evidence="11 12">
    <name type="scientific">Merdimmobilis hominis</name>
    <dbReference type="NCBI Taxonomy" id="2897707"/>
    <lineage>
        <taxon>Bacteria</taxon>
        <taxon>Bacillati</taxon>
        <taxon>Bacillota</taxon>
        <taxon>Clostridia</taxon>
        <taxon>Eubacteriales</taxon>
        <taxon>Oscillospiraceae</taxon>
        <taxon>Merdimmobilis</taxon>
    </lineage>
</organism>
<keyword evidence="8 9" id="KW-0472">Membrane</keyword>
<evidence type="ECO:0000256" key="6">
    <source>
        <dbReference type="ARBA" id="ARBA00022989"/>
    </source>
</evidence>
<evidence type="ECO:0000313" key="12">
    <source>
        <dbReference type="Proteomes" id="UP000774750"/>
    </source>
</evidence>
<name>A0A938X6R3_9FIRM</name>
<proteinExistence type="inferred from homology"/>
<dbReference type="Pfam" id="PF02355">
    <property type="entry name" value="SecD_SecF_C"/>
    <property type="match status" value="1"/>
</dbReference>
<dbReference type="Proteomes" id="UP000774750">
    <property type="component" value="Unassembled WGS sequence"/>
</dbReference>
<comment type="subunit">
    <text evidence="9">Forms a complex with SecD. Part of the essential Sec protein translocation apparatus which comprises SecA, SecYEG and auxiliary proteins SecDF. Other proteins may also be involved.</text>
</comment>
<dbReference type="RefSeq" id="WP_204445409.1">
    <property type="nucleotide sequence ID" value="NZ_JACJKY010000006.1"/>
</dbReference>
<evidence type="ECO:0000256" key="4">
    <source>
        <dbReference type="ARBA" id="ARBA00022692"/>
    </source>
</evidence>
<evidence type="ECO:0000256" key="3">
    <source>
        <dbReference type="ARBA" id="ARBA00022475"/>
    </source>
</evidence>
<feature type="transmembrane region" description="Helical" evidence="9">
    <location>
        <begin position="166"/>
        <end position="186"/>
    </location>
</feature>
<dbReference type="PANTHER" id="PTHR30081:SF8">
    <property type="entry name" value="PROTEIN TRANSLOCASE SUBUNIT SECF"/>
    <property type="match status" value="1"/>
</dbReference>
<dbReference type="EMBL" id="JACJKY010000006">
    <property type="protein sequence ID" value="MBM6920482.1"/>
    <property type="molecule type" value="Genomic_DNA"/>
</dbReference>
<feature type="transmembrane region" description="Helical" evidence="9">
    <location>
        <begin position="20"/>
        <end position="41"/>
    </location>
</feature>
<keyword evidence="12" id="KW-1185">Reference proteome</keyword>
<accession>A0A938X6R3</accession>
<comment type="function">
    <text evidence="9">Part of the Sec protein translocase complex. Interacts with the SecYEG preprotein conducting channel. SecDF uses the proton motive force (PMF) to complete protein translocation after the ATP-dependent function of SecA.</text>
</comment>
<reference evidence="11" key="1">
    <citation type="submission" date="2020-08" db="EMBL/GenBank/DDBJ databases">
        <authorList>
            <person name="Cejkova D."/>
            <person name="Kubasova T."/>
            <person name="Jahodarova E."/>
            <person name="Rychlik I."/>
        </authorList>
    </citation>
    <scope>NUCLEOTIDE SEQUENCE</scope>
    <source>
        <strain evidence="11">An559</strain>
    </source>
</reference>
<dbReference type="SUPFAM" id="SSF82866">
    <property type="entry name" value="Multidrug efflux transporter AcrB transmembrane domain"/>
    <property type="match status" value="1"/>
</dbReference>
<evidence type="ECO:0000256" key="5">
    <source>
        <dbReference type="ARBA" id="ARBA00022927"/>
    </source>
</evidence>
<evidence type="ECO:0000256" key="1">
    <source>
        <dbReference type="ARBA" id="ARBA00004651"/>
    </source>
</evidence>
<dbReference type="AlphaFoldDB" id="A0A938X6R3"/>
<dbReference type="InterPro" id="IPR022645">
    <property type="entry name" value="SecD/SecF_bac"/>
</dbReference>
<evidence type="ECO:0000259" key="10">
    <source>
        <dbReference type="Pfam" id="PF02355"/>
    </source>
</evidence>
<comment type="caution">
    <text evidence="11">The sequence shown here is derived from an EMBL/GenBank/DDBJ whole genome shotgun (WGS) entry which is preliminary data.</text>
</comment>
<keyword evidence="4 9" id="KW-0812">Transmembrane</keyword>
<evidence type="ECO:0000256" key="7">
    <source>
        <dbReference type="ARBA" id="ARBA00023010"/>
    </source>
</evidence>
<feature type="transmembrane region" description="Helical" evidence="9">
    <location>
        <begin position="133"/>
        <end position="154"/>
    </location>
</feature>
<evidence type="ECO:0000256" key="2">
    <source>
        <dbReference type="ARBA" id="ARBA00022448"/>
    </source>
</evidence>
<keyword evidence="2 9" id="KW-0813">Transport</keyword>
<protein>
    <recommendedName>
        <fullName evidence="9">Protein-export membrane protein SecF</fullName>
    </recommendedName>
</protein>
<dbReference type="PRINTS" id="PR01755">
    <property type="entry name" value="SECFTRNLCASE"/>
</dbReference>
<dbReference type="InterPro" id="IPR005665">
    <property type="entry name" value="SecF_bac"/>
</dbReference>